<dbReference type="GO" id="GO:0051539">
    <property type="term" value="F:4 iron, 4 sulfur cluster binding"/>
    <property type="evidence" value="ECO:0007669"/>
    <property type="project" value="UniProtKB-UniRule"/>
</dbReference>
<accession>W0DYW8</accession>
<dbReference type="PANTHER" id="PTHR42944">
    <property type="entry name" value="ADENINE DNA GLYCOSYLASE"/>
    <property type="match status" value="1"/>
</dbReference>
<evidence type="ECO:0000259" key="15">
    <source>
        <dbReference type="SMART" id="SM00478"/>
    </source>
</evidence>
<dbReference type="EMBL" id="CP007030">
    <property type="protein sequence ID" value="AHF02056.1"/>
    <property type="molecule type" value="Genomic_DNA"/>
</dbReference>
<dbReference type="InterPro" id="IPR003651">
    <property type="entry name" value="Endonuclease3_FeS-loop_motif"/>
</dbReference>
<comment type="function">
    <text evidence="2">Adenine glycosylase active on G-A mispairs. MutY also corrects error-prone DNA synthesis past GO lesions which are due to the oxidatively damaged form of guanine: 7,8-dihydro-8-oxoguanine (8-oxo-dGTP).</text>
</comment>
<keyword evidence="11" id="KW-0411">Iron-sulfur</keyword>
<dbReference type="Gene3D" id="1.10.1670.10">
    <property type="entry name" value="Helix-hairpin-Helix base-excision DNA repair enzymes (C-terminal)"/>
    <property type="match status" value="1"/>
</dbReference>
<comment type="catalytic activity">
    <reaction evidence="1 14">
        <text>Hydrolyzes free adenine bases from 7,8-dihydro-8-oxoguanine:adenine mismatched double-stranded DNA, leaving an apurinic site.</text>
        <dbReference type="EC" id="3.2.2.31"/>
    </reaction>
</comment>
<comment type="cofactor">
    <cofactor evidence="14">
        <name>[4Fe-4S] cluster</name>
        <dbReference type="ChEBI" id="CHEBI:49883"/>
    </cofactor>
    <text evidence="14">Binds 1 [4Fe-4S] cluster.</text>
</comment>
<evidence type="ECO:0000256" key="12">
    <source>
        <dbReference type="ARBA" id="ARBA00023204"/>
    </source>
</evidence>
<dbReference type="NCBIfam" id="TIGR01084">
    <property type="entry name" value="mutY"/>
    <property type="match status" value="1"/>
</dbReference>
<organism evidence="16 17">
    <name type="scientific">Thiomicrospira aerophila AL3</name>
    <dbReference type="NCBI Taxonomy" id="717772"/>
    <lineage>
        <taxon>Bacteria</taxon>
        <taxon>Pseudomonadati</taxon>
        <taxon>Pseudomonadota</taxon>
        <taxon>Gammaproteobacteria</taxon>
        <taxon>Thiotrichales</taxon>
        <taxon>Piscirickettsiaceae</taxon>
        <taxon>Thiomicrospira</taxon>
    </lineage>
</organism>
<dbReference type="STRING" id="717772.THIAE_10065"/>
<dbReference type="HOGENOM" id="CLU_012862_0_2_6"/>
<dbReference type="OrthoDB" id="9802365at2"/>
<keyword evidence="12" id="KW-0234">DNA repair</keyword>
<dbReference type="GO" id="GO:0032357">
    <property type="term" value="F:oxidized purine DNA binding"/>
    <property type="evidence" value="ECO:0007669"/>
    <property type="project" value="TreeGrafter"/>
</dbReference>
<dbReference type="SUPFAM" id="SSF48150">
    <property type="entry name" value="DNA-glycosylase"/>
    <property type="match status" value="1"/>
</dbReference>
<evidence type="ECO:0000256" key="8">
    <source>
        <dbReference type="ARBA" id="ARBA00022763"/>
    </source>
</evidence>
<proteinExistence type="inferred from homology"/>
<dbReference type="RefSeq" id="WP_006460140.1">
    <property type="nucleotide sequence ID" value="NZ_CP007030.1"/>
</dbReference>
<dbReference type="Pfam" id="PF00730">
    <property type="entry name" value="HhH-GPD"/>
    <property type="match status" value="1"/>
</dbReference>
<keyword evidence="8 14" id="KW-0227">DNA damage</keyword>
<dbReference type="GO" id="GO:0000701">
    <property type="term" value="F:purine-specific mismatch base pair DNA N-glycosylase activity"/>
    <property type="evidence" value="ECO:0007669"/>
    <property type="project" value="UniProtKB-EC"/>
</dbReference>
<dbReference type="SMART" id="SM00478">
    <property type="entry name" value="ENDO3c"/>
    <property type="match status" value="1"/>
</dbReference>
<dbReference type="InterPro" id="IPR029119">
    <property type="entry name" value="MutY_C"/>
</dbReference>
<dbReference type="SUPFAM" id="SSF55811">
    <property type="entry name" value="Nudix"/>
    <property type="match status" value="1"/>
</dbReference>
<dbReference type="InterPro" id="IPR023170">
    <property type="entry name" value="HhH_base_excis_C"/>
</dbReference>
<dbReference type="AlphaFoldDB" id="W0DYW8"/>
<comment type="similarity">
    <text evidence="3 14">Belongs to the Nth/MutY family.</text>
</comment>
<dbReference type="Pfam" id="PF10576">
    <property type="entry name" value="EndIII_4Fe-2S"/>
    <property type="match status" value="1"/>
</dbReference>
<evidence type="ECO:0000256" key="13">
    <source>
        <dbReference type="ARBA" id="ARBA00023295"/>
    </source>
</evidence>
<dbReference type="InterPro" id="IPR004036">
    <property type="entry name" value="Endonuclease-III-like_CS2"/>
</dbReference>
<dbReference type="FunFam" id="1.10.340.30:FF:000002">
    <property type="entry name" value="Adenine DNA glycosylase"/>
    <property type="match status" value="1"/>
</dbReference>
<sequence>MSFAQRLLTWFDEHGRHDLPWHQPRTAYHVWVSEIMLQQTQVQTVIPYYQRFMQRFPDIQTLASATQDEVLAHWSGLGYYARGRNLHQAAQLIVARHQGQFPQDYDAILALPGIGRSTAAAILAQAFAQPYAILDGNVKRVLSRYYAIEGWPGEKKIEQQLWQQAEALLAAVPSSRLADYTQAQMDLGATLCTRSKPRCGQCPIQQDCQAWQMSAVHRFPTPKPKKTLATKQACCWILRNSLGQVWLQPRPASGIWGGLYSLPETPLAQAGGLEFDMLEKFESSVQSLIEWPSLKHSFSHYHLMIYPLEVTLNDQARIAPVQVNEAPPPYAEALVTSGRWFDVAEALTLGLPAPIRQIIEQLQVGKAEQLI</sequence>
<dbReference type="Gene3D" id="1.10.340.30">
    <property type="entry name" value="Hypothetical protein, domain 2"/>
    <property type="match status" value="1"/>
</dbReference>
<evidence type="ECO:0000256" key="2">
    <source>
        <dbReference type="ARBA" id="ARBA00002933"/>
    </source>
</evidence>
<evidence type="ECO:0000256" key="9">
    <source>
        <dbReference type="ARBA" id="ARBA00022801"/>
    </source>
</evidence>
<dbReference type="InterPro" id="IPR000445">
    <property type="entry name" value="HhH_motif"/>
</dbReference>
<dbReference type="Proteomes" id="UP000005380">
    <property type="component" value="Chromosome"/>
</dbReference>
<dbReference type="CDD" id="cd03431">
    <property type="entry name" value="NUDIX_DNA_Glycosylase_C-MutY"/>
    <property type="match status" value="1"/>
</dbReference>
<evidence type="ECO:0000256" key="7">
    <source>
        <dbReference type="ARBA" id="ARBA00022723"/>
    </source>
</evidence>
<evidence type="ECO:0000313" key="17">
    <source>
        <dbReference type="Proteomes" id="UP000005380"/>
    </source>
</evidence>
<dbReference type="GO" id="GO:0034039">
    <property type="term" value="F:8-oxo-7,8-dihydroguanine DNA N-glycosylase activity"/>
    <property type="evidence" value="ECO:0007669"/>
    <property type="project" value="TreeGrafter"/>
</dbReference>
<keyword evidence="10 14" id="KW-0408">Iron</keyword>
<dbReference type="eggNOG" id="COG1194">
    <property type="taxonomic scope" value="Bacteria"/>
</dbReference>
<keyword evidence="7" id="KW-0479">Metal-binding</keyword>
<dbReference type="InterPro" id="IPR015797">
    <property type="entry name" value="NUDIX_hydrolase-like_dom_sf"/>
</dbReference>
<dbReference type="InterPro" id="IPR003265">
    <property type="entry name" value="HhH-GPD_domain"/>
</dbReference>
<protein>
    <recommendedName>
        <fullName evidence="5 14">Adenine DNA glycosylase</fullName>
        <ecNumber evidence="4 14">3.2.2.31</ecNumber>
    </recommendedName>
</protein>
<gene>
    <name evidence="16" type="ORF">THIAE_10065</name>
</gene>
<evidence type="ECO:0000256" key="1">
    <source>
        <dbReference type="ARBA" id="ARBA00000843"/>
    </source>
</evidence>
<evidence type="ECO:0000256" key="6">
    <source>
        <dbReference type="ARBA" id="ARBA00022485"/>
    </source>
</evidence>
<dbReference type="Pfam" id="PF00633">
    <property type="entry name" value="HHH"/>
    <property type="match status" value="1"/>
</dbReference>
<dbReference type="SMART" id="SM00525">
    <property type="entry name" value="FES"/>
    <property type="match status" value="1"/>
</dbReference>
<dbReference type="InterPro" id="IPR005760">
    <property type="entry name" value="A/G_AdeGlyc_MutY"/>
</dbReference>
<evidence type="ECO:0000256" key="10">
    <source>
        <dbReference type="ARBA" id="ARBA00023004"/>
    </source>
</evidence>
<evidence type="ECO:0000256" key="4">
    <source>
        <dbReference type="ARBA" id="ARBA00012045"/>
    </source>
</evidence>
<dbReference type="GO" id="GO:0035485">
    <property type="term" value="F:adenine/guanine mispair binding"/>
    <property type="evidence" value="ECO:0007669"/>
    <property type="project" value="TreeGrafter"/>
</dbReference>
<dbReference type="GO" id="GO:0006284">
    <property type="term" value="P:base-excision repair"/>
    <property type="evidence" value="ECO:0007669"/>
    <property type="project" value="UniProtKB-UniRule"/>
</dbReference>
<evidence type="ECO:0000256" key="5">
    <source>
        <dbReference type="ARBA" id="ARBA00022023"/>
    </source>
</evidence>
<evidence type="ECO:0000313" key="16">
    <source>
        <dbReference type="EMBL" id="AHF02056.1"/>
    </source>
</evidence>
<dbReference type="Gene3D" id="3.90.79.10">
    <property type="entry name" value="Nucleoside Triphosphate Pyrophosphohydrolase"/>
    <property type="match status" value="1"/>
</dbReference>
<reference evidence="16 17" key="1">
    <citation type="submission" date="2013-12" db="EMBL/GenBank/DDBJ databases">
        <authorList>
            <consortium name="DOE Joint Genome Institute"/>
            <person name="Kappler U."/>
            <person name="Huntemann M."/>
            <person name="Han J."/>
            <person name="Chen A."/>
            <person name="Kyrpides N."/>
            <person name="Mavromatis K."/>
            <person name="Markowitz V."/>
            <person name="Palaniappan K."/>
            <person name="Ivanova N."/>
            <person name="Schaumberg A."/>
            <person name="Pati A."/>
            <person name="Liolios K."/>
            <person name="Nordberg H.P."/>
            <person name="Cantor M.N."/>
            <person name="Hua S.X."/>
            <person name="Woyke T."/>
        </authorList>
    </citation>
    <scope>NUCLEOTIDE SEQUENCE [LARGE SCALE GENOMIC DNA]</scope>
    <source>
        <strain evidence="17">AL2</strain>
    </source>
</reference>
<dbReference type="CDD" id="cd00056">
    <property type="entry name" value="ENDO3c"/>
    <property type="match status" value="1"/>
</dbReference>
<name>W0DYW8_9GAMM</name>
<dbReference type="InterPro" id="IPR044298">
    <property type="entry name" value="MIG/MutY"/>
</dbReference>
<dbReference type="EC" id="3.2.2.31" evidence="4 14"/>
<evidence type="ECO:0000256" key="3">
    <source>
        <dbReference type="ARBA" id="ARBA00008343"/>
    </source>
</evidence>
<dbReference type="GO" id="GO:0046872">
    <property type="term" value="F:metal ion binding"/>
    <property type="evidence" value="ECO:0007669"/>
    <property type="project" value="UniProtKB-UniRule"/>
</dbReference>
<dbReference type="PROSITE" id="PS01155">
    <property type="entry name" value="ENDONUCLEASE_III_2"/>
    <property type="match status" value="1"/>
</dbReference>
<keyword evidence="9" id="KW-0378">Hydrolase</keyword>
<feature type="domain" description="HhH-GPD" evidence="15">
    <location>
        <begin position="36"/>
        <end position="190"/>
    </location>
</feature>
<dbReference type="FunCoup" id="W0DYW8">
    <property type="interactions" value="358"/>
</dbReference>
<keyword evidence="6" id="KW-0004">4Fe-4S</keyword>
<dbReference type="PANTHER" id="PTHR42944:SF1">
    <property type="entry name" value="ADENINE DNA GLYCOSYLASE"/>
    <property type="match status" value="1"/>
</dbReference>
<dbReference type="KEGG" id="tao:THIAE_10065"/>
<evidence type="ECO:0000256" key="11">
    <source>
        <dbReference type="ARBA" id="ARBA00023014"/>
    </source>
</evidence>
<dbReference type="GO" id="GO:0006298">
    <property type="term" value="P:mismatch repair"/>
    <property type="evidence" value="ECO:0007669"/>
    <property type="project" value="TreeGrafter"/>
</dbReference>
<dbReference type="InParanoid" id="W0DYW8"/>
<dbReference type="PROSITE" id="PS00764">
    <property type="entry name" value="ENDONUCLEASE_III_1"/>
    <property type="match status" value="1"/>
</dbReference>
<keyword evidence="17" id="KW-1185">Reference proteome</keyword>
<dbReference type="InterPro" id="IPR004035">
    <property type="entry name" value="Endouclease-III_FeS-bd_BS"/>
</dbReference>
<keyword evidence="13 14" id="KW-0326">Glycosidase</keyword>
<dbReference type="Pfam" id="PF14815">
    <property type="entry name" value="NUDIX_4"/>
    <property type="match status" value="1"/>
</dbReference>
<dbReference type="InterPro" id="IPR011257">
    <property type="entry name" value="DNA_glycosylase"/>
</dbReference>
<evidence type="ECO:0000256" key="14">
    <source>
        <dbReference type="RuleBase" id="RU365096"/>
    </source>
</evidence>